<feature type="transmembrane region" description="Helical" evidence="6">
    <location>
        <begin position="536"/>
        <end position="559"/>
    </location>
</feature>
<feature type="transmembrane region" description="Helical" evidence="6">
    <location>
        <begin position="103"/>
        <end position="125"/>
    </location>
</feature>
<dbReference type="GO" id="GO:0015297">
    <property type="term" value="F:antiporter activity"/>
    <property type="evidence" value="ECO:0007669"/>
    <property type="project" value="InterPro"/>
</dbReference>
<feature type="transmembrane region" description="Helical" evidence="6">
    <location>
        <begin position="322"/>
        <end position="339"/>
    </location>
</feature>
<dbReference type="Pfam" id="PF01554">
    <property type="entry name" value="MatE"/>
    <property type="match status" value="2"/>
</dbReference>
<name>A0A6J5U777_PRUAR</name>
<evidence type="ECO:0000256" key="2">
    <source>
        <dbReference type="ARBA" id="ARBA00010199"/>
    </source>
</evidence>
<dbReference type="InterPro" id="IPR002528">
    <property type="entry name" value="MATE_fam"/>
</dbReference>
<feature type="transmembrane region" description="Helical" evidence="6">
    <location>
        <begin position="275"/>
        <end position="301"/>
    </location>
</feature>
<feature type="transmembrane region" description="Helical" evidence="6">
    <location>
        <begin position="76"/>
        <end position="97"/>
    </location>
</feature>
<dbReference type="EMBL" id="CAEKDK010000002">
    <property type="protein sequence ID" value="CAB4271792.1"/>
    <property type="molecule type" value="Genomic_DNA"/>
</dbReference>
<dbReference type="GO" id="GO:0016020">
    <property type="term" value="C:membrane"/>
    <property type="evidence" value="ECO:0007669"/>
    <property type="project" value="UniProtKB-SubCell"/>
</dbReference>
<evidence type="ECO:0000256" key="3">
    <source>
        <dbReference type="ARBA" id="ARBA00022692"/>
    </source>
</evidence>
<protein>
    <recommendedName>
        <fullName evidence="6">Protein DETOXIFICATION</fullName>
    </recommendedName>
    <alternativeName>
        <fullName evidence="6">Multidrug and toxic compound extrusion protein</fullName>
    </alternativeName>
</protein>
<feature type="transmembrane region" description="Helical" evidence="6">
    <location>
        <begin position="424"/>
        <end position="441"/>
    </location>
</feature>
<feature type="transmembrane region" description="Helical" evidence="6">
    <location>
        <begin position="580"/>
        <end position="603"/>
    </location>
</feature>
<feature type="transmembrane region" description="Helical" evidence="6">
    <location>
        <begin position="247"/>
        <end position="269"/>
    </location>
</feature>
<evidence type="ECO:0000256" key="1">
    <source>
        <dbReference type="ARBA" id="ARBA00004141"/>
    </source>
</evidence>
<evidence type="ECO:0000256" key="6">
    <source>
        <dbReference type="RuleBase" id="RU004914"/>
    </source>
</evidence>
<reference evidence="7 8" key="1">
    <citation type="submission" date="2020-05" db="EMBL/GenBank/DDBJ databases">
        <authorList>
            <person name="Campoy J."/>
            <person name="Schneeberger K."/>
            <person name="Spophaly S."/>
        </authorList>
    </citation>
    <scope>NUCLEOTIDE SEQUENCE [LARGE SCALE GENOMIC DNA]</scope>
    <source>
        <strain evidence="7">PruArmRojPasFocal</strain>
    </source>
</reference>
<evidence type="ECO:0000256" key="4">
    <source>
        <dbReference type="ARBA" id="ARBA00022989"/>
    </source>
</evidence>
<dbReference type="GO" id="GO:1990961">
    <property type="term" value="P:xenobiotic detoxification by transmembrane export across the plasma membrane"/>
    <property type="evidence" value="ECO:0007669"/>
    <property type="project" value="InterPro"/>
</dbReference>
<keyword evidence="5 6" id="KW-0472">Membrane</keyword>
<dbReference type="Proteomes" id="UP000507222">
    <property type="component" value="Unassembled WGS sequence"/>
</dbReference>
<organism evidence="7 8">
    <name type="scientific">Prunus armeniaca</name>
    <name type="common">Apricot</name>
    <name type="synonym">Armeniaca vulgaris</name>
    <dbReference type="NCBI Taxonomy" id="36596"/>
    <lineage>
        <taxon>Eukaryota</taxon>
        <taxon>Viridiplantae</taxon>
        <taxon>Streptophyta</taxon>
        <taxon>Embryophyta</taxon>
        <taxon>Tracheophyta</taxon>
        <taxon>Spermatophyta</taxon>
        <taxon>Magnoliopsida</taxon>
        <taxon>eudicotyledons</taxon>
        <taxon>Gunneridae</taxon>
        <taxon>Pentapetalae</taxon>
        <taxon>rosids</taxon>
        <taxon>fabids</taxon>
        <taxon>Rosales</taxon>
        <taxon>Rosaceae</taxon>
        <taxon>Amygdaloideae</taxon>
        <taxon>Amygdaleae</taxon>
        <taxon>Prunus</taxon>
    </lineage>
</organism>
<dbReference type="NCBIfam" id="TIGR00797">
    <property type="entry name" value="matE"/>
    <property type="match status" value="1"/>
</dbReference>
<dbReference type="GO" id="GO:0042910">
    <property type="term" value="F:xenobiotic transmembrane transporter activity"/>
    <property type="evidence" value="ECO:0007669"/>
    <property type="project" value="InterPro"/>
</dbReference>
<feature type="transmembrane region" description="Helical" evidence="6">
    <location>
        <begin position="609"/>
        <end position="631"/>
    </location>
</feature>
<feature type="transmembrane region" description="Helical" evidence="6">
    <location>
        <begin position="388"/>
        <end position="412"/>
    </location>
</feature>
<dbReference type="PANTHER" id="PTHR11206">
    <property type="entry name" value="MULTIDRUG RESISTANCE PROTEIN"/>
    <property type="match status" value="1"/>
</dbReference>
<sequence length="663" mass="72790">MLKSAKNVKVEGWCRFPMWDSVQVAAVSGVSAGAWHLGRVSSFGRREGVSALVLVVLRLDMLVDYGVAIGGGWQAMVAYITWDVTTFLGLPLGYLLGYTANPGGLWGGMIRGTALQTLLLLIVLYKTNWNKEVEKATKHVRKWGVLSGSVNQIQVEPQIIRVVKTSQLRMELKRFQSNGGPITETNLPILMEESLLDTAAGADQLSTKPHDLYEGGNEDYAPLRSFDALRCMFWIETVKLWKMAGPAVITMLCMYGTNSAVVLFVGHLGTVELSAVSISLAVITTFAFGFLFGMGSALETLCGQAFGAGEIHMLGIYMQRSWIILLVTSLFILPIYIFATPVLKLLGQEDDIANLAGEFTIQTIPSLFSFAIIFPAQKFLQAQRKVKVLAWIAVLGLIIQIGMLCLFILVFGWGTLGAAVAFDIVRWVMAIAQVVYIMGWCRDGWTGFSWLAFKEIWAFVRLSLASAVMLCLEIWYTMSILILTGHLDNAVIAVGSLSICMNINEFELMLFLGINVAISVRVSNELGSGRPRAAKYSVYVTVFQCLLIGIFFMIVILITKDSFSLLFTSDKELQQAVAKLAYLLGITMLLNSIQPIISGVAIGGGWQALGLWGGMICGTALQTLLLLIVLYKTNWNKEVEQATKRVRKWGGRDVTAENGAQST</sequence>
<comment type="subcellular location">
    <subcellularLocation>
        <location evidence="1">Membrane</location>
        <topology evidence="1">Multi-pass membrane protein</topology>
    </subcellularLocation>
</comment>
<dbReference type="AlphaFoldDB" id="A0A6J5U777"/>
<comment type="similarity">
    <text evidence="2 6">Belongs to the multi antimicrobial extrusion (MATE) (TC 2.A.66.1) family.</text>
</comment>
<feature type="transmembrane region" description="Helical" evidence="6">
    <location>
        <begin position="448"/>
        <end position="468"/>
    </location>
</feature>
<proteinExistence type="inferred from homology"/>
<gene>
    <name evidence="7" type="ORF">CURHAP_LOCUS18214</name>
</gene>
<feature type="transmembrane region" description="Helical" evidence="6">
    <location>
        <begin position="359"/>
        <end position="376"/>
    </location>
</feature>
<keyword evidence="4 6" id="KW-1133">Transmembrane helix</keyword>
<dbReference type="InterPro" id="IPR045069">
    <property type="entry name" value="MATE_euk"/>
</dbReference>
<accession>A0A6J5U777</accession>
<evidence type="ECO:0000256" key="5">
    <source>
        <dbReference type="ARBA" id="ARBA00023136"/>
    </source>
</evidence>
<dbReference type="CDD" id="cd13132">
    <property type="entry name" value="MATE_eukaryotic"/>
    <property type="match status" value="1"/>
</dbReference>
<keyword evidence="3 6" id="KW-0812">Transmembrane</keyword>
<evidence type="ECO:0000313" key="8">
    <source>
        <dbReference type="Proteomes" id="UP000507222"/>
    </source>
</evidence>
<evidence type="ECO:0000313" key="7">
    <source>
        <dbReference type="EMBL" id="CAB4271792.1"/>
    </source>
</evidence>